<keyword evidence="4" id="KW-0067">ATP-binding</keyword>
<keyword evidence="3" id="KW-0547">Nucleotide-binding</keyword>
<dbReference type="GO" id="GO:0006433">
    <property type="term" value="P:prolyl-tRNA aminoacylation"/>
    <property type="evidence" value="ECO:0007669"/>
    <property type="project" value="InterPro"/>
</dbReference>
<keyword evidence="2 8" id="KW-0436">Ligase</keyword>
<keyword evidence="5 8" id="KW-0030">Aminoacyl-tRNA synthetase</keyword>
<evidence type="ECO:0000259" key="7">
    <source>
        <dbReference type="PROSITE" id="PS50862"/>
    </source>
</evidence>
<dbReference type="InterPro" id="IPR002314">
    <property type="entry name" value="aa-tRNA-synt_IIb"/>
</dbReference>
<evidence type="ECO:0000256" key="3">
    <source>
        <dbReference type="ARBA" id="ARBA00022741"/>
    </source>
</evidence>
<dbReference type="InterPro" id="IPR036621">
    <property type="entry name" value="Anticodon-bd_dom_sf"/>
</dbReference>
<gene>
    <name evidence="8" type="primary">PARS</name>
    <name evidence="8" type="synonym">proS</name>
</gene>
<proteinExistence type="predicted"/>
<reference evidence="8" key="1">
    <citation type="journal article" date="2014" name="Genome Biol. Evol.">
        <title>Pangenome evidence for extensive interdomain horizontal transfer affecting lineage core and shell genes in uncultured planktonic thaumarchaeota and euryarchaeota.</title>
        <authorList>
            <person name="Deschamps P."/>
            <person name="Zivanovic Y."/>
            <person name="Moreira D."/>
            <person name="Rodriguez-Valera F."/>
            <person name="Lopez-Garcia P."/>
        </authorList>
    </citation>
    <scope>NUCLEOTIDE SEQUENCE</scope>
</reference>
<evidence type="ECO:0000256" key="5">
    <source>
        <dbReference type="ARBA" id="ARBA00023146"/>
    </source>
</evidence>
<dbReference type="AlphaFoldDB" id="A0A075FWY7"/>
<dbReference type="GO" id="GO:0005737">
    <property type="term" value="C:cytoplasm"/>
    <property type="evidence" value="ECO:0007669"/>
    <property type="project" value="UniProtKB-SubCell"/>
</dbReference>
<dbReference type="GO" id="GO:0017101">
    <property type="term" value="C:aminoacyl-tRNA synthetase multienzyme complex"/>
    <property type="evidence" value="ECO:0007669"/>
    <property type="project" value="TreeGrafter"/>
</dbReference>
<feature type="domain" description="Aminoacyl-transfer RNA synthetases class-II family profile" evidence="7">
    <location>
        <begin position="79"/>
        <end position="342"/>
    </location>
</feature>
<dbReference type="SUPFAM" id="SSF52954">
    <property type="entry name" value="Class II aaRS ABD-related"/>
    <property type="match status" value="1"/>
</dbReference>
<dbReference type="Gene3D" id="3.40.50.800">
    <property type="entry name" value="Anticodon-binding domain"/>
    <property type="match status" value="1"/>
</dbReference>
<evidence type="ECO:0000256" key="4">
    <source>
        <dbReference type="ARBA" id="ARBA00022840"/>
    </source>
</evidence>
<dbReference type="SUPFAM" id="SSF55681">
    <property type="entry name" value="Class II aaRS and biotin synthetases"/>
    <property type="match status" value="1"/>
</dbReference>
<dbReference type="Pfam" id="PF00587">
    <property type="entry name" value="tRNA-synt_2b"/>
    <property type="match status" value="1"/>
</dbReference>
<dbReference type="PANTHER" id="PTHR43382">
    <property type="entry name" value="PROLYL-TRNA SYNTHETASE"/>
    <property type="match status" value="1"/>
</dbReference>
<dbReference type="PANTHER" id="PTHR43382:SF2">
    <property type="entry name" value="BIFUNCTIONAL GLUTAMATE_PROLINE--TRNA LIGASE"/>
    <property type="match status" value="1"/>
</dbReference>
<dbReference type="GO" id="GO:0004827">
    <property type="term" value="F:proline-tRNA ligase activity"/>
    <property type="evidence" value="ECO:0007669"/>
    <property type="project" value="UniProtKB-EC"/>
</dbReference>
<dbReference type="InterPro" id="IPR045864">
    <property type="entry name" value="aa-tRNA-synth_II/BPL/LPL"/>
</dbReference>
<comment type="subcellular location">
    <subcellularLocation>
        <location evidence="1">Cytoplasm</location>
    </subcellularLocation>
</comment>
<dbReference type="InterPro" id="IPR006195">
    <property type="entry name" value="aa-tRNA-synth_II"/>
</dbReference>
<dbReference type="InterPro" id="IPR004154">
    <property type="entry name" value="Anticodon-bd"/>
</dbReference>
<protein>
    <submittedName>
        <fullName evidence="8">Prolyl-tRNA synthetase (PARS, proS)</fullName>
        <ecNumber evidence="8">6.1.1.15</ecNumber>
    </submittedName>
</protein>
<dbReference type="GO" id="GO:0005524">
    <property type="term" value="F:ATP binding"/>
    <property type="evidence" value="ECO:0007669"/>
    <property type="project" value="UniProtKB-KW"/>
</dbReference>
<dbReference type="EC" id="6.1.1.15" evidence="8"/>
<feature type="compositionally biased region" description="Polar residues" evidence="6">
    <location>
        <begin position="1"/>
        <end position="14"/>
    </location>
</feature>
<sequence>MTTSSYARPSSPYCTVSGDARASHSSRAHERRAHMGDHGKAKRGIPPKSEFNSWYPAIVEIADLVDKRYPIKGMDVWKPYGLKAMSLIDALTRSEMSRTNHQEYRFPLLVPADLLEKENQLVALLKAARDAGIDPSELRLGEEAGGFENEVYWVRHGGNNKLEIPMFLRPTSETPMYTMFSLWIRSHADLPLKTFQIVNTFRYETKQTRSFIRVREIHFFEAHTVHADEQGATEQISEDALIVQRLLHEMCFPAIISKRPVWDTFPGAWYSTAVDAVMPNGRTLQVATYHHYRDQWARAFDLTYEDGRGQNQYCHQTTFGMSERLLGAIVGMHGDDSGLIMPPSIAPIQVVLMPVAAHSDANVLPKVNELAEHLSESGFRVHLDDRDLRPGAKHYDWEIKGVPIRLEIGPRDLASGNCVVSLRTGGKHELPLDGITQALSQFMDTVSDELRTRSHNYASELIRPFPGLHRDESGWHPTSPLEDGIVYELAFDGNDADAEVLEKATGLTLLGDCVTPYEAPVDCAVTGKPTTRRQHLARMY</sequence>
<dbReference type="Gene3D" id="3.30.930.10">
    <property type="entry name" value="Bira Bifunctional Protein, Domain 2"/>
    <property type="match status" value="1"/>
</dbReference>
<dbReference type="Pfam" id="PF03129">
    <property type="entry name" value="HGTP_anticodon"/>
    <property type="match status" value="1"/>
</dbReference>
<dbReference type="EMBL" id="KF900414">
    <property type="protein sequence ID" value="AIE94142.1"/>
    <property type="molecule type" value="Genomic_DNA"/>
</dbReference>
<name>A0A075FWY7_9EURY</name>
<accession>A0A075FWY7</accession>
<evidence type="ECO:0000313" key="8">
    <source>
        <dbReference type="EMBL" id="AIE94142.1"/>
    </source>
</evidence>
<evidence type="ECO:0000256" key="6">
    <source>
        <dbReference type="SAM" id="MobiDB-lite"/>
    </source>
</evidence>
<organism evidence="8">
    <name type="scientific">uncultured marine group II/III euryarchaeote AD1000_43_G11</name>
    <dbReference type="NCBI Taxonomy" id="1457772"/>
    <lineage>
        <taxon>Archaea</taxon>
        <taxon>Methanobacteriati</taxon>
        <taxon>Methanobacteriota</taxon>
        <taxon>environmental samples</taxon>
    </lineage>
</organism>
<evidence type="ECO:0000256" key="2">
    <source>
        <dbReference type="ARBA" id="ARBA00022598"/>
    </source>
</evidence>
<dbReference type="InterPro" id="IPR004499">
    <property type="entry name" value="Pro-tRNA-ligase_IIa_arc-type"/>
</dbReference>
<feature type="region of interest" description="Disordered" evidence="6">
    <location>
        <begin position="1"/>
        <end position="46"/>
    </location>
</feature>
<dbReference type="PROSITE" id="PS50862">
    <property type="entry name" value="AA_TRNA_LIGASE_II"/>
    <property type="match status" value="1"/>
</dbReference>
<evidence type="ECO:0000256" key="1">
    <source>
        <dbReference type="ARBA" id="ARBA00004496"/>
    </source>
</evidence>